<organism evidence="2 3">
    <name type="scientific">Jannaschia rubra</name>
    <dbReference type="NCBI Taxonomy" id="282197"/>
    <lineage>
        <taxon>Bacteria</taxon>
        <taxon>Pseudomonadati</taxon>
        <taxon>Pseudomonadota</taxon>
        <taxon>Alphaproteobacteria</taxon>
        <taxon>Rhodobacterales</taxon>
        <taxon>Roseobacteraceae</taxon>
        <taxon>Jannaschia</taxon>
    </lineage>
</organism>
<reference evidence="2 3" key="1">
    <citation type="submission" date="2015-07" db="EMBL/GenBank/DDBJ databases">
        <authorList>
            <person name="Noorani M."/>
        </authorList>
    </citation>
    <scope>NUCLEOTIDE SEQUENCE [LARGE SCALE GENOMIC DNA]</scope>
    <source>
        <strain evidence="2 3">CECT 5088</strain>
    </source>
</reference>
<dbReference type="OrthoDB" id="7658847at2"/>
<sequence>MQPMLRPPKTRVPAAAVAANAEKARALIALIDGGDPDEETPEVEAARLRDWARDLVEAVEGRTAPEAPAPRAAPALPAPGATAGDPPPATPMAAAADPAAPKAPAPAPEAKHSAASEAVDAPSADNLFTSVAPEIADWDMPAPALRRPKVRKVAAKRVAVEPAPKAKADPSRRARPANLFTAAAPRMADWKVPVTLPVQRIPQQAYMRPALLLTDPVKVPPSDAATPEPAAAPETPPEAEAAPQPEARRPLPPPLPEPPFVKPANWDEVRSMIGRTVDPVAMAREHPAVIAMTLVGRPTLDQAAAFRGLPAGQVRAVHRVLRQMEQGAR</sequence>
<dbReference type="EMBL" id="CXPG01000020">
    <property type="protein sequence ID" value="CTQ33252.1"/>
    <property type="molecule type" value="Genomic_DNA"/>
</dbReference>
<dbReference type="Proteomes" id="UP000048908">
    <property type="component" value="Unassembled WGS sequence"/>
</dbReference>
<gene>
    <name evidence="2" type="ORF">JAN5088_02033</name>
</gene>
<feature type="compositionally biased region" description="Low complexity" evidence="1">
    <location>
        <begin position="224"/>
        <end position="245"/>
    </location>
</feature>
<protein>
    <submittedName>
        <fullName evidence="2">Uncharacterized protein</fullName>
    </submittedName>
</protein>
<keyword evidence="3" id="KW-1185">Reference proteome</keyword>
<feature type="region of interest" description="Disordered" evidence="1">
    <location>
        <begin position="217"/>
        <end position="263"/>
    </location>
</feature>
<evidence type="ECO:0000256" key="1">
    <source>
        <dbReference type="SAM" id="MobiDB-lite"/>
    </source>
</evidence>
<feature type="compositionally biased region" description="Pro residues" evidence="1">
    <location>
        <begin position="250"/>
        <end position="261"/>
    </location>
</feature>
<evidence type="ECO:0000313" key="2">
    <source>
        <dbReference type="EMBL" id="CTQ33252.1"/>
    </source>
</evidence>
<name>A0A0M6XRA8_9RHOB</name>
<dbReference type="AlphaFoldDB" id="A0A0M6XRA8"/>
<proteinExistence type="predicted"/>
<accession>A0A0M6XRA8</accession>
<feature type="compositionally biased region" description="Low complexity" evidence="1">
    <location>
        <begin position="91"/>
        <end position="100"/>
    </location>
</feature>
<dbReference type="STRING" id="282197.SAMN04488517_10281"/>
<evidence type="ECO:0000313" key="3">
    <source>
        <dbReference type="Proteomes" id="UP000048908"/>
    </source>
</evidence>
<dbReference type="RefSeq" id="WP_055682685.1">
    <property type="nucleotide sequence ID" value="NZ_CXPG01000020.1"/>
</dbReference>
<feature type="region of interest" description="Disordered" evidence="1">
    <location>
        <begin position="61"/>
        <end position="121"/>
    </location>
</feature>
<feature type="compositionally biased region" description="Low complexity" evidence="1">
    <location>
        <begin position="64"/>
        <end position="84"/>
    </location>
</feature>